<feature type="transmembrane region" description="Helical" evidence="6">
    <location>
        <begin position="157"/>
        <end position="178"/>
    </location>
</feature>
<keyword evidence="3 6" id="KW-0812">Transmembrane</keyword>
<dbReference type="Proteomes" id="UP000278746">
    <property type="component" value="Unassembled WGS sequence"/>
</dbReference>
<comment type="caution">
    <text evidence="7">The sequence shown here is derived from an EMBL/GenBank/DDBJ whole genome shotgun (WGS) entry which is preliminary data.</text>
</comment>
<dbReference type="RefSeq" id="WP_122897368.1">
    <property type="nucleotide sequence ID" value="NZ_RHIB01000001.1"/>
</dbReference>
<evidence type="ECO:0000256" key="1">
    <source>
        <dbReference type="ARBA" id="ARBA00004651"/>
    </source>
</evidence>
<evidence type="ECO:0000256" key="6">
    <source>
        <dbReference type="SAM" id="Phobius"/>
    </source>
</evidence>
<feature type="transmembrane region" description="Helical" evidence="6">
    <location>
        <begin position="63"/>
        <end position="86"/>
    </location>
</feature>
<evidence type="ECO:0000256" key="5">
    <source>
        <dbReference type="ARBA" id="ARBA00023136"/>
    </source>
</evidence>
<keyword evidence="2" id="KW-1003">Cell membrane</keyword>
<keyword evidence="8" id="KW-1185">Reference proteome</keyword>
<comment type="subcellular location">
    <subcellularLocation>
        <location evidence="1">Cell membrane</location>
        <topology evidence="1">Multi-pass membrane protein</topology>
    </subcellularLocation>
</comment>
<keyword evidence="4 6" id="KW-1133">Transmembrane helix</keyword>
<name>A0A3M7TWB4_9BACI</name>
<evidence type="ECO:0000313" key="7">
    <source>
        <dbReference type="EMBL" id="RNA69856.1"/>
    </source>
</evidence>
<dbReference type="PANTHER" id="PTHR38825:SF2">
    <property type="entry name" value="LYSINE TRANSPORTER LYSE"/>
    <property type="match status" value="1"/>
</dbReference>
<proteinExistence type="predicted"/>
<feature type="transmembrane region" description="Helical" evidence="6">
    <location>
        <begin position="35"/>
        <end position="57"/>
    </location>
</feature>
<protein>
    <recommendedName>
        <fullName evidence="9">Threonine/homoserine/homoserine lactone efflux protein</fullName>
    </recommendedName>
</protein>
<feature type="transmembrane region" description="Helical" evidence="6">
    <location>
        <begin position="116"/>
        <end position="137"/>
    </location>
</feature>
<reference evidence="7 8" key="1">
    <citation type="submission" date="2018-10" db="EMBL/GenBank/DDBJ databases">
        <title>Bacillus Keqinensis sp. nov., a moderately halophilic bacterium isolated from a saline-alkaline lake.</title>
        <authorList>
            <person name="Wang H."/>
        </authorList>
    </citation>
    <scope>NUCLEOTIDE SEQUENCE [LARGE SCALE GENOMIC DNA]</scope>
    <source>
        <strain evidence="7 8">KQ-3</strain>
    </source>
</reference>
<dbReference type="InterPro" id="IPR001123">
    <property type="entry name" value="LeuE-type"/>
</dbReference>
<evidence type="ECO:0000313" key="8">
    <source>
        <dbReference type="Proteomes" id="UP000278746"/>
    </source>
</evidence>
<sequence>MIIMLVKQMVLGLSIAAPIGPINIEIIRRGIFQGFWSSLLVGAGGMSTDLVLMFFMYKGLSGILTLEAVQFLLLVLGAFFLTYTGFSGLRQPASLSEPFMDMREDSPVSYEKKSLLHAYVTGASIAAFNPLNLLFWLGIYGSVLSDTFADENKLRAFTVSSAVFLGIGLWNLNLAFTVQFGKKLLTQRMLQGICTAASMVLIGFGGYFAWKAVLKVIVFM</sequence>
<dbReference type="OrthoDB" id="7874789at2"/>
<organism evidence="7 8">
    <name type="scientific">Alteribacter keqinensis</name>
    <dbReference type="NCBI Taxonomy" id="2483800"/>
    <lineage>
        <taxon>Bacteria</taxon>
        <taxon>Bacillati</taxon>
        <taxon>Bacillota</taxon>
        <taxon>Bacilli</taxon>
        <taxon>Bacillales</taxon>
        <taxon>Bacillaceae</taxon>
        <taxon>Alteribacter</taxon>
    </lineage>
</organism>
<feature type="transmembrane region" description="Helical" evidence="6">
    <location>
        <begin position="190"/>
        <end position="210"/>
    </location>
</feature>
<dbReference type="EMBL" id="RHIB01000001">
    <property type="protein sequence ID" value="RNA69856.1"/>
    <property type="molecule type" value="Genomic_DNA"/>
</dbReference>
<dbReference type="Pfam" id="PF01810">
    <property type="entry name" value="LysE"/>
    <property type="match status" value="1"/>
</dbReference>
<evidence type="ECO:0000256" key="4">
    <source>
        <dbReference type="ARBA" id="ARBA00022989"/>
    </source>
</evidence>
<dbReference type="PANTHER" id="PTHR38825">
    <property type="entry name" value="LYSINE EXPORTER PROTEIN (LYSE/YGGA)"/>
    <property type="match status" value="1"/>
</dbReference>
<gene>
    <name evidence="7" type="ORF">EBO34_07965</name>
</gene>
<dbReference type="GO" id="GO:0006865">
    <property type="term" value="P:amino acid transport"/>
    <property type="evidence" value="ECO:0007669"/>
    <property type="project" value="InterPro"/>
</dbReference>
<evidence type="ECO:0000256" key="2">
    <source>
        <dbReference type="ARBA" id="ARBA00022475"/>
    </source>
</evidence>
<evidence type="ECO:0000256" key="3">
    <source>
        <dbReference type="ARBA" id="ARBA00022692"/>
    </source>
</evidence>
<keyword evidence="5 6" id="KW-0472">Membrane</keyword>
<dbReference type="AlphaFoldDB" id="A0A3M7TWB4"/>
<accession>A0A3M7TWB4</accession>
<dbReference type="GO" id="GO:0005886">
    <property type="term" value="C:plasma membrane"/>
    <property type="evidence" value="ECO:0007669"/>
    <property type="project" value="UniProtKB-SubCell"/>
</dbReference>
<evidence type="ECO:0008006" key="9">
    <source>
        <dbReference type="Google" id="ProtNLM"/>
    </source>
</evidence>